<dbReference type="EMBL" id="VLTN01000015">
    <property type="protein sequence ID" value="KAA0153704.1"/>
    <property type="molecule type" value="Genomic_DNA"/>
</dbReference>
<keyword evidence="1" id="KW-0175">Coiled coil</keyword>
<feature type="coiled-coil region" evidence="1">
    <location>
        <begin position="846"/>
        <end position="879"/>
    </location>
</feature>
<feature type="coiled-coil region" evidence="1">
    <location>
        <begin position="37"/>
        <end position="68"/>
    </location>
</feature>
<protein>
    <recommendedName>
        <fullName evidence="4">Coiled-coil domain-containing protein 40</fullName>
    </recommendedName>
</protein>
<feature type="coiled-coil region" evidence="1">
    <location>
        <begin position="618"/>
        <end position="713"/>
    </location>
</feature>
<organism evidence="2 3">
    <name type="scientific">Cafeteria roenbergensis</name>
    <name type="common">Marine flagellate</name>
    <dbReference type="NCBI Taxonomy" id="33653"/>
    <lineage>
        <taxon>Eukaryota</taxon>
        <taxon>Sar</taxon>
        <taxon>Stramenopiles</taxon>
        <taxon>Bigyra</taxon>
        <taxon>Opalozoa</taxon>
        <taxon>Bicosoecida</taxon>
        <taxon>Cafeteriaceae</taxon>
        <taxon>Cafeteria</taxon>
    </lineage>
</organism>
<feature type="coiled-coil region" evidence="1">
    <location>
        <begin position="758"/>
        <end position="799"/>
    </location>
</feature>
<keyword evidence="3" id="KW-1185">Reference proteome</keyword>
<dbReference type="PANTHER" id="PTHR16275">
    <property type="entry name" value="COILED-COIL DOMAIN-CONTAINING PROTEIN 40"/>
    <property type="match status" value="1"/>
</dbReference>
<sequence>MAAADFHEGADPLGSMDLEDEQLLANLGHHPLLERVQAQLLEQLAKRQDRVEEELREQKEDESQLAARREELGVELYGVQQRLAKLQMTLEESTASAEAVAHVRTRAEADLATFREGYAKRREQVAAQEARMEELRSELDGVTDALREARKFAEEQKGQVAVARRETYKAEAEVTDAEKRKAEQDDGIDDLSERVKRLGEKLAVLEAQVGAQRRDAAAAEETLREAAGEAEEIEAEKRQLLGQWRSLLVELGRRDRALEECSKVLREQEERTLSLGAEENNTARAISKAQDAAAALAEVREREEGVIRFCETSRASLLRQQEALMQRQEMLKASLESADAEDGRLRASCDALRKQVSDLERDIGLAQKRRQAAEAGREADESAQVTARKAARNLAKGTRQLLDLIHRKELEKAETENQLARARVEGIEAATEVDSLREALARVEADLRDKEALVAKYELEIRQRHDAIEKKSSVVDRLNRKFDAATRNLPEEEHTGPLQATAHNLAKKIAETRAQVDTLQRRWLGEQTALVEASADAEDKAAQLRELQAQRVLMDQKRLRLERAVAAQRADTADLKASMARMRDDMERISGLIAKNDGLRKRLEESTFAAETDFVEGLKEAESASVAAEADVARLKEAKARLLEDVLEAERQGAMLEKKLKLEREMQEALDPSVGESEVQAMQREIHRMRLRLDALKRDQERLVKDLQRAVQMREDISVRFRARMSGKDPKAGGLTKAGAGKRAVVLRKQVKERRAATARLAGALEEARAELDRQEARVAEEEAAVAALEDEVEGVQAGVNAAVYDKQKGVETLATLEDVHEGLLSEAQHAAAVLEAAGSAAAAGLRDEEADAAAAEAMEAAAEHREAIREAVREVQADLPELAEVLERVHALTSLLD</sequence>
<dbReference type="InterPro" id="IPR037386">
    <property type="entry name" value="CCDC40"/>
</dbReference>
<dbReference type="OMA" id="RMQRIQK"/>
<dbReference type="PANTHER" id="PTHR16275:SF8">
    <property type="entry name" value="COILED-COIL DOMAIN-CONTAINING PROTEIN 40"/>
    <property type="match status" value="1"/>
</dbReference>
<dbReference type="GO" id="GO:0035082">
    <property type="term" value="P:axoneme assembly"/>
    <property type="evidence" value="ECO:0007669"/>
    <property type="project" value="InterPro"/>
</dbReference>
<gene>
    <name evidence="2" type="ORF">FNF29_03092</name>
</gene>
<feature type="coiled-coil region" evidence="1">
    <location>
        <begin position="502"/>
        <end position="564"/>
    </location>
</feature>
<evidence type="ECO:0000313" key="3">
    <source>
        <dbReference type="Proteomes" id="UP000323011"/>
    </source>
</evidence>
<feature type="coiled-coil region" evidence="1">
    <location>
        <begin position="118"/>
        <end position="243"/>
    </location>
</feature>
<dbReference type="GO" id="GO:0005737">
    <property type="term" value="C:cytoplasm"/>
    <property type="evidence" value="ECO:0007669"/>
    <property type="project" value="TreeGrafter"/>
</dbReference>
<dbReference type="Proteomes" id="UP000323011">
    <property type="component" value="Unassembled WGS sequence"/>
</dbReference>
<feature type="coiled-coil region" evidence="1">
    <location>
        <begin position="405"/>
        <end position="460"/>
    </location>
</feature>
<evidence type="ECO:0008006" key="4">
    <source>
        <dbReference type="Google" id="ProtNLM"/>
    </source>
</evidence>
<accession>A0A5A8CML9</accession>
<proteinExistence type="predicted"/>
<reference evidence="2 3" key="1">
    <citation type="submission" date="2019-07" db="EMBL/GenBank/DDBJ databases">
        <title>Genomes of Cafeteria roenbergensis.</title>
        <authorList>
            <person name="Fischer M.G."/>
            <person name="Hackl T."/>
            <person name="Roman M."/>
        </authorList>
    </citation>
    <scope>NUCLEOTIDE SEQUENCE [LARGE SCALE GENOMIC DNA]</scope>
    <source>
        <strain evidence="2 3">BVI</strain>
    </source>
</reference>
<feature type="coiled-coil region" evidence="1">
    <location>
        <begin position="318"/>
        <end position="369"/>
    </location>
</feature>
<comment type="caution">
    <text evidence="2">The sequence shown here is derived from an EMBL/GenBank/DDBJ whole genome shotgun (WGS) entry which is preliminary data.</text>
</comment>
<evidence type="ECO:0000313" key="2">
    <source>
        <dbReference type="EMBL" id="KAA0153704.1"/>
    </source>
</evidence>
<name>A0A5A8CML9_CAFRO</name>
<evidence type="ECO:0000256" key="1">
    <source>
        <dbReference type="SAM" id="Coils"/>
    </source>
</evidence>
<dbReference type="AlphaFoldDB" id="A0A5A8CML9"/>